<evidence type="ECO:0000313" key="1">
    <source>
        <dbReference type="EMBL" id="SVB29729.1"/>
    </source>
</evidence>
<sequence>VLIDVSGRGSDCVPQPLNRNVSLNLSSWRVSTQADAYRQAYNVDAETSNSTNNDNFYSLARRTDIAPRIAERRAPMQERALCSAEGINQELKQIRMATVTGDVRPSDEIAALDEMAKILGLYRDDDKNRDTDSVPISKVTVVLDRGHGQTESERHQVADIADRTPDKQYSYPQRHTLIIPSPSTA</sequence>
<proteinExistence type="predicted"/>
<dbReference type="EMBL" id="UINC01036171">
    <property type="protein sequence ID" value="SVB29729.1"/>
    <property type="molecule type" value="Genomic_DNA"/>
</dbReference>
<accession>A0A382CV21</accession>
<gene>
    <name evidence="1" type="ORF">METZ01_LOCUS182583</name>
</gene>
<name>A0A382CV21_9ZZZZ</name>
<feature type="non-terminal residue" evidence="1">
    <location>
        <position position="1"/>
    </location>
</feature>
<organism evidence="1">
    <name type="scientific">marine metagenome</name>
    <dbReference type="NCBI Taxonomy" id="408172"/>
    <lineage>
        <taxon>unclassified sequences</taxon>
        <taxon>metagenomes</taxon>
        <taxon>ecological metagenomes</taxon>
    </lineage>
</organism>
<reference evidence="1" key="1">
    <citation type="submission" date="2018-05" db="EMBL/GenBank/DDBJ databases">
        <authorList>
            <person name="Lanie J.A."/>
            <person name="Ng W.-L."/>
            <person name="Kazmierczak K.M."/>
            <person name="Andrzejewski T.M."/>
            <person name="Davidsen T.M."/>
            <person name="Wayne K.J."/>
            <person name="Tettelin H."/>
            <person name="Glass J.I."/>
            <person name="Rusch D."/>
            <person name="Podicherti R."/>
            <person name="Tsui H.-C.T."/>
            <person name="Winkler M.E."/>
        </authorList>
    </citation>
    <scope>NUCLEOTIDE SEQUENCE</scope>
</reference>
<dbReference type="AlphaFoldDB" id="A0A382CV21"/>
<protein>
    <submittedName>
        <fullName evidence="1">Uncharacterized protein</fullName>
    </submittedName>
</protein>